<evidence type="ECO:0000313" key="3">
    <source>
        <dbReference type="Proteomes" id="UP000001294"/>
    </source>
</evidence>
<protein>
    <submittedName>
        <fullName evidence="2">Uncharacterized protein</fullName>
    </submittedName>
</protein>
<dbReference type="EMBL" id="DS995901">
    <property type="protein sequence ID" value="EEA24160.1"/>
    <property type="molecule type" value="Genomic_DNA"/>
</dbReference>
<keyword evidence="3" id="KW-1185">Reference proteome</keyword>
<dbReference type="OrthoDB" id="4199007at2759"/>
<accession>B6QFC5</accession>
<feature type="compositionally biased region" description="Polar residues" evidence="1">
    <location>
        <begin position="13"/>
        <end position="33"/>
    </location>
</feature>
<dbReference type="PhylomeDB" id="B6QFC5"/>
<organism evidence="2 3">
    <name type="scientific">Talaromyces marneffei (strain ATCC 18224 / CBS 334.59 / QM 7333)</name>
    <name type="common">Penicillium marneffei</name>
    <dbReference type="NCBI Taxonomy" id="441960"/>
    <lineage>
        <taxon>Eukaryota</taxon>
        <taxon>Fungi</taxon>
        <taxon>Dikarya</taxon>
        <taxon>Ascomycota</taxon>
        <taxon>Pezizomycotina</taxon>
        <taxon>Eurotiomycetes</taxon>
        <taxon>Eurotiomycetidae</taxon>
        <taxon>Eurotiales</taxon>
        <taxon>Trichocomaceae</taxon>
        <taxon>Talaromyces</taxon>
        <taxon>Talaromyces sect. Talaromyces</taxon>
    </lineage>
</organism>
<feature type="region of interest" description="Disordered" evidence="1">
    <location>
        <begin position="1"/>
        <end position="35"/>
    </location>
</feature>
<gene>
    <name evidence="2" type="ORF">PMAA_081690</name>
</gene>
<sequence>MEALLKNHPPWNSLPTTFPRSQTASSLRDSSCPSDDVSDISMGTINTALTNISSTLPNFGIPIPHTPKQHFKFQNSVHNLNGTDFGYESDDSRVEATEHVEFSEHAFQYPEDSFQGDEIFAFEDYSYDHLESATSPYDPCDTASEFDEFEDFDDIDGALDGYADDLQFDDSHIAFENFVRFDADVSYIDAVELPDEDVNEDTVEVPQMTLHEMMLLADRHRGLATHENHDDNDEDYVNEETSIANVIIEQLAKDYPRDMLEVDRQLFIAFVNGIHGDTRRKYQSCLHDRVQGFREGRFLSPFFEGETDSAGCFFLDEALKHVIGMFRHIVLREEFDELVRLAQASRAQKEMPTWLQMQSSSFLDRIERLLSERLLEGIDSIGKDELGFFADGVVYALEHPKIYMYDGTSIPPPDEDTLAKVPEGNEGVEEKQPAELAMV</sequence>
<dbReference type="HOGENOM" id="CLU_694403_0_0_1"/>
<reference evidence="3" key="1">
    <citation type="journal article" date="2015" name="Genome Announc.">
        <title>Genome sequence of the AIDS-associated pathogen Penicillium marneffei (ATCC18224) and its near taxonomic relative Talaromyces stipitatus (ATCC10500).</title>
        <authorList>
            <person name="Nierman W.C."/>
            <person name="Fedorova-Abrams N.D."/>
            <person name="Andrianopoulos A."/>
        </authorList>
    </citation>
    <scope>NUCLEOTIDE SEQUENCE [LARGE SCALE GENOMIC DNA]</scope>
    <source>
        <strain evidence="3">ATCC 18224 / CBS 334.59 / QM 7333</strain>
    </source>
</reference>
<name>B6QFC5_TALMQ</name>
<dbReference type="Proteomes" id="UP000001294">
    <property type="component" value="Unassembled WGS sequence"/>
</dbReference>
<evidence type="ECO:0000256" key="1">
    <source>
        <dbReference type="SAM" id="MobiDB-lite"/>
    </source>
</evidence>
<evidence type="ECO:0000313" key="2">
    <source>
        <dbReference type="EMBL" id="EEA24160.1"/>
    </source>
</evidence>
<dbReference type="VEuPathDB" id="FungiDB:PMAA_081690"/>
<proteinExistence type="predicted"/>
<dbReference type="AlphaFoldDB" id="B6QFC5"/>